<keyword evidence="2" id="KW-1185">Reference proteome</keyword>
<accession>A0A0F4I9U2</accession>
<reference evidence="1 2" key="1">
    <citation type="submission" date="2015-02" db="EMBL/GenBank/DDBJ databases">
        <authorList>
            <person name="Ju K.-S."/>
            <person name="Doroghazi J.R."/>
            <person name="Metcalf W."/>
        </authorList>
    </citation>
    <scope>NUCLEOTIDE SEQUENCE [LARGE SCALE GENOMIC DNA]</scope>
    <source>
        <strain evidence="1 2">NRRL ISP-5550</strain>
    </source>
</reference>
<dbReference type="AlphaFoldDB" id="A0A0F4I9U2"/>
<comment type="caution">
    <text evidence="1">The sequence shown here is derived from an EMBL/GenBank/DDBJ whole genome shotgun (WGS) entry which is preliminary data.</text>
</comment>
<evidence type="ECO:0000313" key="2">
    <source>
        <dbReference type="Proteomes" id="UP000033551"/>
    </source>
</evidence>
<evidence type="ECO:0000313" key="1">
    <source>
        <dbReference type="EMBL" id="KJY17426.1"/>
    </source>
</evidence>
<dbReference type="EMBL" id="JZWV01001669">
    <property type="protein sequence ID" value="KJY17426.1"/>
    <property type="molecule type" value="Genomic_DNA"/>
</dbReference>
<dbReference type="PATRIC" id="fig|68223.7.peg.6331"/>
<sequence>MWLCVGQARIRADRLVAVEPAPGGLALHFTGMREPLQLALHGPAPGASGYADQLLSAIAHAAEHSAATLITYQDGDEHFVGGFTARTLTGDEHVVTLRLRQPAPTLAELTARAPRAPHP</sequence>
<gene>
    <name evidence="1" type="ORF">VR44_39975</name>
</gene>
<protein>
    <submittedName>
        <fullName evidence="1">Uncharacterized protein</fullName>
    </submittedName>
</protein>
<proteinExistence type="predicted"/>
<dbReference type="Proteomes" id="UP000033551">
    <property type="component" value="Unassembled WGS sequence"/>
</dbReference>
<name>A0A0F4I9U2_9ACTN</name>
<organism evidence="1 2">
    <name type="scientific">Streptomyces katrae</name>
    <dbReference type="NCBI Taxonomy" id="68223"/>
    <lineage>
        <taxon>Bacteria</taxon>
        <taxon>Bacillati</taxon>
        <taxon>Actinomycetota</taxon>
        <taxon>Actinomycetes</taxon>
        <taxon>Kitasatosporales</taxon>
        <taxon>Streptomycetaceae</taxon>
        <taxon>Streptomyces</taxon>
    </lineage>
</organism>